<comment type="caution">
    <text evidence="1">The sequence shown here is derived from an EMBL/GenBank/DDBJ whole genome shotgun (WGS) entry which is preliminary data.</text>
</comment>
<proteinExistence type="predicted"/>
<evidence type="ECO:0000313" key="2">
    <source>
        <dbReference type="Proteomes" id="UP000228528"/>
    </source>
</evidence>
<evidence type="ECO:0000313" key="1">
    <source>
        <dbReference type="EMBL" id="PIR77429.1"/>
    </source>
</evidence>
<dbReference type="AlphaFoldDB" id="A0A2M6P1J6"/>
<organism evidence="1 2">
    <name type="scientific">Candidatus Magasanikbacteria bacterium CG10_big_fil_rev_8_21_14_0_10_38_6</name>
    <dbReference type="NCBI Taxonomy" id="1974647"/>
    <lineage>
        <taxon>Bacteria</taxon>
        <taxon>Candidatus Magasanikiibacteriota</taxon>
    </lineage>
</organism>
<name>A0A2M6P1J6_9BACT</name>
<dbReference type="Proteomes" id="UP000228528">
    <property type="component" value="Unassembled WGS sequence"/>
</dbReference>
<reference evidence="2" key="1">
    <citation type="submission" date="2017-09" db="EMBL/GenBank/DDBJ databases">
        <title>Depth-based differentiation of microbial function through sediment-hosted aquifers and enrichment of novel symbionts in the deep terrestrial subsurface.</title>
        <authorList>
            <person name="Probst A.J."/>
            <person name="Ladd B."/>
            <person name="Jarett J.K."/>
            <person name="Geller-Mcgrath D.E."/>
            <person name="Sieber C.M.K."/>
            <person name="Emerson J.B."/>
            <person name="Anantharaman K."/>
            <person name="Thomas B.C."/>
            <person name="Malmstrom R."/>
            <person name="Stieglmeier M."/>
            <person name="Klingl A."/>
            <person name="Woyke T."/>
            <person name="Ryan C.M."/>
            <person name="Banfield J.F."/>
        </authorList>
    </citation>
    <scope>NUCLEOTIDE SEQUENCE [LARGE SCALE GENOMIC DNA]</scope>
</reference>
<protein>
    <submittedName>
        <fullName evidence="1">Uncharacterized protein</fullName>
    </submittedName>
</protein>
<sequence length="73" mass="8528">MTEKNVYGINEEDTVTPIMVRDAIIQYFLEAHKDCLELAIFDKKMTKMIIIENVKKVLDKLVETMNTQPKNHC</sequence>
<gene>
    <name evidence="1" type="ORF">COU30_02510</name>
</gene>
<accession>A0A2M6P1J6</accession>
<dbReference type="EMBL" id="PFBW01000109">
    <property type="protein sequence ID" value="PIR77429.1"/>
    <property type="molecule type" value="Genomic_DNA"/>
</dbReference>